<feature type="compositionally biased region" description="Basic and acidic residues" evidence="13">
    <location>
        <begin position="62"/>
        <end position="74"/>
    </location>
</feature>
<evidence type="ECO:0000256" key="10">
    <source>
        <dbReference type="ARBA" id="ARBA00023136"/>
    </source>
</evidence>
<keyword evidence="10 14" id="KW-0472">Membrane</keyword>
<reference evidence="17" key="1">
    <citation type="submission" date="2023-10" db="EMBL/GenBank/DDBJ databases">
        <authorList>
            <person name="Chen Y."/>
            <person name="Shah S."/>
            <person name="Dougan E. K."/>
            <person name="Thang M."/>
            <person name="Chan C."/>
        </authorList>
    </citation>
    <scope>NUCLEOTIDE SEQUENCE [LARGE SCALE GENOMIC DNA]</scope>
</reference>
<protein>
    <recommendedName>
        <fullName evidence="19">Ion transport domain-containing protein</fullName>
    </recommendedName>
</protein>
<dbReference type="Gene3D" id="1.20.120.350">
    <property type="entry name" value="Voltage-gated potassium channels. Chain C"/>
    <property type="match status" value="1"/>
</dbReference>
<evidence type="ECO:0000313" key="17">
    <source>
        <dbReference type="EMBL" id="CAK0881918.1"/>
    </source>
</evidence>
<evidence type="ECO:0000256" key="7">
    <source>
        <dbReference type="ARBA" id="ARBA00022882"/>
    </source>
</evidence>
<evidence type="ECO:0000259" key="15">
    <source>
        <dbReference type="Pfam" id="PF00520"/>
    </source>
</evidence>
<keyword evidence="4" id="KW-0107">Calcium channel</keyword>
<dbReference type="Proteomes" id="UP001189429">
    <property type="component" value="Unassembled WGS sequence"/>
</dbReference>
<keyword evidence="9" id="KW-0406">Ion transport</keyword>
<evidence type="ECO:0000256" key="9">
    <source>
        <dbReference type="ARBA" id="ARBA00023065"/>
    </source>
</evidence>
<keyword evidence="3" id="KW-0109">Calcium transport</keyword>
<keyword evidence="7" id="KW-0851">Voltage-gated channel</keyword>
<keyword evidence="6" id="KW-0106">Calcium</keyword>
<evidence type="ECO:0000256" key="4">
    <source>
        <dbReference type="ARBA" id="ARBA00022673"/>
    </source>
</evidence>
<dbReference type="InterPro" id="IPR005821">
    <property type="entry name" value="Ion_trans_dom"/>
</dbReference>
<sequence length="617" mass="69004">VSYLEEEISRLSNQQNDESVRNWLEGKPYRRASEFSWGTIRTPRDEQSSQVSGISESPSAAHDSRSPRVHDAQQHRTPTGNVAVLDSQLSHNMSPKVSVSSDGSESVEEDKDGETDACSADAAGQDDCEDEAVGQLGRGQYVWQWQRTKGGFRNYTADHNDQIEKAYQRGQSKVRIKSGQDGKTVMEICFVDMVQLIFHGGSRWESYEKYKKRQHGLLGISEGEEEGNLSFSHLGPVDTFSSQFVYSEKADNICTRMTGSSVFFVVSVLFTLLNLLWIGISTELGEFNQSLWNRGTESIIIEHIFTLYSIVEIVLQVMSMKHRSKCFFSPWFRLDAACTVAIVLEVLVAPHVPAAAGSLLAYQVLRLTRLAWLLKLTRARRAVGTILNEMASGMRSAADIWILIAVLLYTCGVLLTAASHRSEHLRERYFGSVGHTILSLLSHGVAMDGLSEFFNDLRAHHAIFEASVFATFVFLTYFGLLNMLGVVKCYMDDNGDWHINGATFQLIMQNADVLESLRDCGTDVDGLLMLTEVLFPTEASVITYQEFVSVIVRLRKGKPVSISEVIGLQEFMKQKMDQLDESIRDGMQLESRAASRVGSVVDADRVRRRVTQLTAEV</sequence>
<feature type="domain" description="Ion transport" evidence="15">
    <location>
        <begin position="261"/>
        <end position="484"/>
    </location>
</feature>
<evidence type="ECO:0000256" key="11">
    <source>
        <dbReference type="ARBA" id="ARBA00023180"/>
    </source>
</evidence>
<evidence type="ECO:0000256" key="13">
    <source>
        <dbReference type="SAM" id="MobiDB-lite"/>
    </source>
</evidence>
<keyword evidence="2" id="KW-0813">Transport</keyword>
<evidence type="ECO:0000256" key="8">
    <source>
        <dbReference type="ARBA" id="ARBA00022989"/>
    </source>
</evidence>
<dbReference type="SUPFAM" id="SSF81324">
    <property type="entry name" value="Voltage-gated potassium channels"/>
    <property type="match status" value="1"/>
</dbReference>
<evidence type="ECO:0000313" key="18">
    <source>
        <dbReference type="Proteomes" id="UP001189429"/>
    </source>
</evidence>
<keyword evidence="11" id="KW-0325">Glycoprotein</keyword>
<dbReference type="PANTHER" id="PTHR45628:SF7">
    <property type="entry name" value="VOLTAGE-DEPENDENT CALCIUM CHANNEL TYPE A SUBUNIT ALPHA-1"/>
    <property type="match status" value="1"/>
</dbReference>
<name>A0ABN9W6Z4_9DINO</name>
<evidence type="ECO:0000256" key="3">
    <source>
        <dbReference type="ARBA" id="ARBA00022568"/>
    </source>
</evidence>
<evidence type="ECO:0008006" key="19">
    <source>
        <dbReference type="Google" id="ProtNLM"/>
    </source>
</evidence>
<dbReference type="Gene3D" id="3.30.720.50">
    <property type="match status" value="1"/>
</dbReference>
<keyword evidence="8 14" id="KW-1133">Transmembrane helix</keyword>
<feature type="transmembrane region" description="Helical" evidence="14">
    <location>
        <begin position="300"/>
        <end position="319"/>
    </location>
</feature>
<evidence type="ECO:0000256" key="5">
    <source>
        <dbReference type="ARBA" id="ARBA00022692"/>
    </source>
</evidence>
<feature type="transmembrane region" description="Helical" evidence="14">
    <location>
        <begin position="331"/>
        <end position="352"/>
    </location>
</feature>
<feature type="non-terminal residue" evidence="17">
    <location>
        <position position="617"/>
    </location>
</feature>
<evidence type="ECO:0000259" key="16">
    <source>
        <dbReference type="Pfam" id="PF02825"/>
    </source>
</evidence>
<dbReference type="InterPro" id="IPR004170">
    <property type="entry name" value="WWE_dom"/>
</dbReference>
<feature type="transmembrane region" description="Helical" evidence="14">
    <location>
        <begin position="459"/>
        <end position="481"/>
    </location>
</feature>
<feature type="transmembrane region" description="Helical" evidence="14">
    <location>
        <begin position="262"/>
        <end position="280"/>
    </location>
</feature>
<dbReference type="InterPro" id="IPR037197">
    <property type="entry name" value="WWE_dom_sf"/>
</dbReference>
<comment type="subcellular location">
    <subcellularLocation>
        <location evidence="1">Membrane</location>
        <topology evidence="1">Multi-pass membrane protein</topology>
    </subcellularLocation>
</comment>
<feature type="transmembrane region" description="Helical" evidence="14">
    <location>
        <begin position="429"/>
        <end position="447"/>
    </location>
</feature>
<keyword evidence="12" id="KW-0407">Ion channel</keyword>
<dbReference type="SUPFAM" id="SSF117839">
    <property type="entry name" value="WWE domain"/>
    <property type="match status" value="1"/>
</dbReference>
<evidence type="ECO:0000256" key="2">
    <source>
        <dbReference type="ARBA" id="ARBA00022448"/>
    </source>
</evidence>
<dbReference type="InterPro" id="IPR050599">
    <property type="entry name" value="VDCC_alpha-1_subunit"/>
</dbReference>
<keyword evidence="5 14" id="KW-0812">Transmembrane</keyword>
<dbReference type="EMBL" id="CAUYUJ010018248">
    <property type="protein sequence ID" value="CAK0881918.1"/>
    <property type="molecule type" value="Genomic_DNA"/>
</dbReference>
<gene>
    <name evidence="17" type="ORF">PCOR1329_LOCUS64621</name>
</gene>
<dbReference type="Pfam" id="PF00520">
    <property type="entry name" value="Ion_trans"/>
    <property type="match status" value="1"/>
</dbReference>
<feature type="compositionally biased region" description="Polar residues" evidence="13">
    <location>
        <begin position="48"/>
        <end position="58"/>
    </location>
</feature>
<organism evidence="17 18">
    <name type="scientific">Prorocentrum cordatum</name>
    <dbReference type="NCBI Taxonomy" id="2364126"/>
    <lineage>
        <taxon>Eukaryota</taxon>
        <taxon>Sar</taxon>
        <taxon>Alveolata</taxon>
        <taxon>Dinophyceae</taxon>
        <taxon>Prorocentrales</taxon>
        <taxon>Prorocentraceae</taxon>
        <taxon>Prorocentrum</taxon>
    </lineage>
</organism>
<feature type="region of interest" description="Disordered" evidence="13">
    <location>
        <begin position="90"/>
        <end position="126"/>
    </location>
</feature>
<evidence type="ECO:0000256" key="1">
    <source>
        <dbReference type="ARBA" id="ARBA00004141"/>
    </source>
</evidence>
<keyword evidence="18" id="KW-1185">Reference proteome</keyword>
<feature type="transmembrane region" description="Helical" evidence="14">
    <location>
        <begin position="400"/>
        <end position="417"/>
    </location>
</feature>
<dbReference type="InterPro" id="IPR027359">
    <property type="entry name" value="Volt_channel_dom_sf"/>
</dbReference>
<feature type="compositionally biased region" description="Acidic residues" evidence="13">
    <location>
        <begin position="105"/>
        <end position="115"/>
    </location>
</feature>
<evidence type="ECO:0000256" key="14">
    <source>
        <dbReference type="SAM" id="Phobius"/>
    </source>
</evidence>
<feature type="domain" description="WWE" evidence="16">
    <location>
        <begin position="141"/>
        <end position="196"/>
    </location>
</feature>
<dbReference type="PANTHER" id="PTHR45628">
    <property type="entry name" value="VOLTAGE-DEPENDENT CALCIUM CHANNEL TYPE A SUBUNIT ALPHA-1"/>
    <property type="match status" value="1"/>
</dbReference>
<proteinExistence type="predicted"/>
<evidence type="ECO:0000256" key="12">
    <source>
        <dbReference type="ARBA" id="ARBA00023303"/>
    </source>
</evidence>
<accession>A0ABN9W6Z4</accession>
<feature type="non-terminal residue" evidence="17">
    <location>
        <position position="1"/>
    </location>
</feature>
<feature type="region of interest" description="Disordered" evidence="13">
    <location>
        <begin position="32"/>
        <end position="77"/>
    </location>
</feature>
<comment type="caution">
    <text evidence="17">The sequence shown here is derived from an EMBL/GenBank/DDBJ whole genome shotgun (WGS) entry which is preliminary data.</text>
</comment>
<evidence type="ECO:0000256" key="6">
    <source>
        <dbReference type="ARBA" id="ARBA00022837"/>
    </source>
</evidence>
<dbReference type="Pfam" id="PF02825">
    <property type="entry name" value="WWE"/>
    <property type="match status" value="1"/>
</dbReference>